<dbReference type="OrthoDB" id="288570at2759"/>
<dbReference type="AlphaFoldDB" id="A0A0V0QPV9"/>
<evidence type="ECO:0000313" key="2">
    <source>
        <dbReference type="Proteomes" id="UP000054937"/>
    </source>
</evidence>
<reference evidence="1 2" key="1">
    <citation type="journal article" date="2015" name="Sci. Rep.">
        <title>Genome of the facultative scuticociliatosis pathogen Pseudocohnilembus persalinus provides insight into its virulence through horizontal gene transfer.</title>
        <authorList>
            <person name="Xiong J."/>
            <person name="Wang G."/>
            <person name="Cheng J."/>
            <person name="Tian M."/>
            <person name="Pan X."/>
            <person name="Warren A."/>
            <person name="Jiang C."/>
            <person name="Yuan D."/>
            <person name="Miao W."/>
        </authorList>
    </citation>
    <scope>NUCLEOTIDE SEQUENCE [LARGE SCALE GENOMIC DNA]</scope>
    <source>
        <strain evidence="1">36N120E</strain>
    </source>
</reference>
<protein>
    <submittedName>
        <fullName evidence="1">Uncharacterized protein</fullName>
    </submittedName>
</protein>
<proteinExistence type="predicted"/>
<comment type="caution">
    <text evidence="1">The sequence shown here is derived from an EMBL/GenBank/DDBJ whole genome shotgun (WGS) entry which is preliminary data.</text>
</comment>
<dbReference type="EMBL" id="LDAU01000121">
    <property type="protein sequence ID" value="KRX04136.1"/>
    <property type="molecule type" value="Genomic_DNA"/>
</dbReference>
<gene>
    <name evidence="1" type="ORF">PPERSA_08351</name>
</gene>
<dbReference type="InParanoid" id="A0A0V0QPV9"/>
<evidence type="ECO:0000313" key="1">
    <source>
        <dbReference type="EMBL" id="KRX04136.1"/>
    </source>
</evidence>
<sequence>MNKIYQNLPQKTENQDQKLNQNADTIQPDLTKKNKLKNIINKQKIVESKPNKIKNFETIAKIVLLSKKAQSRIEQEKIKALKALENRRKTISKFCFKETEKDEDPFLIPIMKKITQGENNGSMNVCELWSDKNMKKYLTFSNMTDGKFALRAIAKANQLTQQKQKQPYTFTNKEQNHFKGESDIYGDQARSRIRQEFEKQKDYINFYHQQNEQKNLLDNIKVDSNYIKHYYQAHYQIQNDQKHLWKSIFHEIKQT</sequence>
<dbReference type="Proteomes" id="UP000054937">
    <property type="component" value="Unassembled WGS sequence"/>
</dbReference>
<name>A0A0V0QPV9_PSEPJ</name>
<accession>A0A0V0QPV9</accession>
<organism evidence="1 2">
    <name type="scientific">Pseudocohnilembus persalinus</name>
    <name type="common">Ciliate</name>
    <dbReference type="NCBI Taxonomy" id="266149"/>
    <lineage>
        <taxon>Eukaryota</taxon>
        <taxon>Sar</taxon>
        <taxon>Alveolata</taxon>
        <taxon>Ciliophora</taxon>
        <taxon>Intramacronucleata</taxon>
        <taxon>Oligohymenophorea</taxon>
        <taxon>Scuticociliatia</taxon>
        <taxon>Philasterida</taxon>
        <taxon>Pseudocohnilembidae</taxon>
        <taxon>Pseudocohnilembus</taxon>
    </lineage>
</organism>
<keyword evidence="2" id="KW-1185">Reference proteome</keyword>